<dbReference type="GO" id="GO:0016740">
    <property type="term" value="F:transferase activity"/>
    <property type="evidence" value="ECO:0007669"/>
    <property type="project" value="UniProtKB-KW"/>
</dbReference>
<keyword evidence="2" id="KW-0808">Transferase</keyword>
<evidence type="ECO:0000259" key="1">
    <source>
        <dbReference type="Pfam" id="PF01636"/>
    </source>
</evidence>
<dbReference type="InterPro" id="IPR002575">
    <property type="entry name" value="Aminoglycoside_PTrfase"/>
</dbReference>
<dbReference type="EMBL" id="QFYP01000001">
    <property type="protein sequence ID" value="RAK58989.1"/>
    <property type="molecule type" value="Genomic_DNA"/>
</dbReference>
<protein>
    <submittedName>
        <fullName evidence="2">Phosphotransferase family protein</fullName>
    </submittedName>
</protein>
<dbReference type="AlphaFoldDB" id="A0A328AWI4"/>
<dbReference type="OrthoDB" id="3806873at2"/>
<name>A0A328AWI4_9CAUL</name>
<reference evidence="3" key="1">
    <citation type="submission" date="2018-05" db="EMBL/GenBank/DDBJ databases">
        <authorList>
            <person name="Li X."/>
        </authorList>
    </citation>
    <scope>NUCLEOTIDE SEQUENCE [LARGE SCALE GENOMIC DNA]</scope>
    <source>
        <strain evidence="3">HKS-05</strain>
    </source>
</reference>
<dbReference type="CDD" id="cd05154">
    <property type="entry name" value="ACAD10_11_N-like"/>
    <property type="match status" value="1"/>
</dbReference>
<dbReference type="Gene3D" id="3.30.200.20">
    <property type="entry name" value="Phosphorylase Kinase, domain 1"/>
    <property type="match status" value="1"/>
</dbReference>
<evidence type="ECO:0000313" key="2">
    <source>
        <dbReference type="EMBL" id="RAK58989.1"/>
    </source>
</evidence>
<dbReference type="Proteomes" id="UP000249842">
    <property type="component" value="Unassembled WGS sequence"/>
</dbReference>
<comment type="caution">
    <text evidence="2">The sequence shown here is derived from an EMBL/GenBank/DDBJ whole genome shotgun (WGS) entry which is preliminary data.</text>
</comment>
<dbReference type="RefSeq" id="WP_111456282.1">
    <property type="nucleotide sequence ID" value="NZ_QFYP01000001.1"/>
</dbReference>
<gene>
    <name evidence="2" type="ORF">DJ021_03810</name>
</gene>
<sequence>MAHPLEPRVAAYLAVRMPQVHDLVVDGLERISGGASRETYRFRARWTEPDGTTRERRLILRRDPPASLIDTERRIEFGAYRAFHGSAVPVPEMLWLEEADGALDHPFFIAEELCGFQASPQALFSGPYDAVLPAVAARKWAILGEIARADPAALGLTSIMETPALDACWRRELDHWVAVLDKDEAEPLPIARAAIRWLRRNPPPPAQKLAVVHGDYRTGNFLYDEAGEIHGVLDWEMAHLGDPLEDLAWGFNPIWSFGRGELAGGLAPQAEAIAIWQEASGLTADPAALHWWTLFNCVKGQAIWVGSARAFIDGGNREPIMVYPAWWLMNAQDRAILKVMGKL</sequence>
<dbReference type="InterPro" id="IPR011009">
    <property type="entry name" value="Kinase-like_dom_sf"/>
</dbReference>
<feature type="domain" description="Aminoglycoside phosphotransferase" evidence="1">
    <location>
        <begin position="28"/>
        <end position="261"/>
    </location>
</feature>
<dbReference type="InterPro" id="IPR051678">
    <property type="entry name" value="AGP_Transferase"/>
</dbReference>
<proteinExistence type="predicted"/>
<keyword evidence="3" id="KW-1185">Reference proteome</keyword>
<organism evidence="2 3">
    <name type="scientific">Phenylobacterium hankyongense</name>
    <dbReference type="NCBI Taxonomy" id="1813876"/>
    <lineage>
        <taxon>Bacteria</taxon>
        <taxon>Pseudomonadati</taxon>
        <taxon>Pseudomonadota</taxon>
        <taxon>Alphaproteobacteria</taxon>
        <taxon>Caulobacterales</taxon>
        <taxon>Caulobacteraceae</taxon>
        <taxon>Phenylobacterium</taxon>
    </lineage>
</organism>
<dbReference type="Gene3D" id="3.90.1200.10">
    <property type="match status" value="1"/>
</dbReference>
<dbReference type="Pfam" id="PF01636">
    <property type="entry name" value="APH"/>
    <property type="match status" value="1"/>
</dbReference>
<evidence type="ECO:0000313" key="3">
    <source>
        <dbReference type="Proteomes" id="UP000249842"/>
    </source>
</evidence>
<dbReference type="PANTHER" id="PTHR21310:SF57">
    <property type="entry name" value="BLR2944 PROTEIN"/>
    <property type="match status" value="1"/>
</dbReference>
<dbReference type="InterPro" id="IPR041726">
    <property type="entry name" value="ACAD10_11_N"/>
</dbReference>
<dbReference type="SUPFAM" id="SSF56112">
    <property type="entry name" value="Protein kinase-like (PK-like)"/>
    <property type="match status" value="1"/>
</dbReference>
<accession>A0A328AWI4</accession>
<dbReference type="PANTHER" id="PTHR21310">
    <property type="entry name" value="AMINOGLYCOSIDE PHOSPHOTRANSFERASE-RELATED-RELATED"/>
    <property type="match status" value="1"/>
</dbReference>